<sequence length="501" mass="55794">MAVEKFNLGRKNFVIVGIRFDGHAKELLDWALIKVAAPGDSVVAVHVCRHSGCISNEKALLDCYLKDSEELCNKKKVALSAEILKGDSFRKMLVKEAKKYSASAVIVGITKHTALGGWTSVARYCMKKLPPTTEVIAVYNGKVVFSRRSKQLEGHGKDRDLGFHLHDKFTLRDTHSEFGESEISDMSRFSCDGRSVTMSSNDEILSPLRGQKKGSLSSISLPVEDFTKQRPGWPLLQTASLRTRPSNEARKMSVVQWVMSLPHRSLSEVSESNSLTSTAEDSQERENETLTEMSSRIKIASEEKLQKDLELILMKNSARCKVFSHDVLKMSAAKFSSGNLIGKGGSNSVYKGILPGGKQVAVKILLSSKDSRKDFLREVDIMTTLKHKRIAPLFGICIKDNQLISVYEFLPKGNLEENLHGNRKGNSVLSWKVRFRIAVGIAEALNYIHNECSKPIIHRDVKSSNILLTHELEPQELLAILLLSILCMVKSATRSMYMLSA</sequence>
<dbReference type="Gene3D" id="1.10.510.10">
    <property type="entry name" value="Transferase(Phosphotransferase) domain 1"/>
    <property type="match status" value="1"/>
</dbReference>
<dbReference type="Pfam" id="PF00582">
    <property type="entry name" value="Usp"/>
    <property type="match status" value="1"/>
</dbReference>
<dbReference type="STRING" id="429701.A0A2G9GYY2"/>
<dbReference type="SUPFAM" id="SSF52402">
    <property type="entry name" value="Adenine nucleotide alpha hydrolases-like"/>
    <property type="match status" value="1"/>
</dbReference>
<dbReference type="InterPro" id="IPR006016">
    <property type="entry name" value="UspA"/>
</dbReference>
<dbReference type="PANTHER" id="PTHR47987:SF11">
    <property type="entry name" value="RECEPTOR-LIKE CYTOSOLIC SERINE_THREONINE-PROTEIN KINASE RBK1 ISOFORM X1"/>
    <property type="match status" value="1"/>
</dbReference>
<keyword evidence="3" id="KW-0723">Serine/threonine-protein kinase</keyword>
<feature type="region of interest" description="Disordered" evidence="1">
    <location>
        <begin position="268"/>
        <end position="295"/>
    </location>
</feature>
<dbReference type="GO" id="GO:0005524">
    <property type="term" value="F:ATP binding"/>
    <property type="evidence" value="ECO:0007669"/>
    <property type="project" value="InterPro"/>
</dbReference>
<comment type="caution">
    <text evidence="3">The sequence shown here is derived from an EMBL/GenBank/DDBJ whole genome shotgun (WGS) entry which is preliminary data.</text>
</comment>
<accession>A0A2G9GYY2</accession>
<dbReference type="OrthoDB" id="654677at2759"/>
<dbReference type="InterPro" id="IPR008271">
    <property type="entry name" value="Ser/Thr_kinase_AS"/>
</dbReference>
<evidence type="ECO:0000313" key="3">
    <source>
        <dbReference type="EMBL" id="PIN10484.1"/>
    </source>
</evidence>
<organism evidence="3 4">
    <name type="scientific">Handroanthus impetiginosus</name>
    <dbReference type="NCBI Taxonomy" id="429701"/>
    <lineage>
        <taxon>Eukaryota</taxon>
        <taxon>Viridiplantae</taxon>
        <taxon>Streptophyta</taxon>
        <taxon>Embryophyta</taxon>
        <taxon>Tracheophyta</taxon>
        <taxon>Spermatophyta</taxon>
        <taxon>Magnoliopsida</taxon>
        <taxon>eudicotyledons</taxon>
        <taxon>Gunneridae</taxon>
        <taxon>Pentapetalae</taxon>
        <taxon>asterids</taxon>
        <taxon>lamiids</taxon>
        <taxon>Lamiales</taxon>
        <taxon>Bignoniaceae</taxon>
        <taxon>Crescentiina</taxon>
        <taxon>Tabebuia alliance</taxon>
        <taxon>Handroanthus</taxon>
    </lineage>
</organism>
<dbReference type="InterPro" id="IPR011009">
    <property type="entry name" value="Kinase-like_dom_sf"/>
</dbReference>
<evidence type="ECO:0000256" key="1">
    <source>
        <dbReference type="SAM" id="MobiDB-lite"/>
    </source>
</evidence>
<feature type="compositionally biased region" description="Polar residues" evidence="1">
    <location>
        <begin position="268"/>
        <end position="280"/>
    </location>
</feature>
<dbReference type="CDD" id="cd00293">
    <property type="entry name" value="USP-like"/>
    <property type="match status" value="1"/>
</dbReference>
<dbReference type="InterPro" id="IPR001245">
    <property type="entry name" value="Ser-Thr/Tyr_kinase_cat_dom"/>
</dbReference>
<keyword evidence="3" id="KW-0808">Transferase</keyword>
<dbReference type="EMBL" id="NKXS01003211">
    <property type="protein sequence ID" value="PIN10484.1"/>
    <property type="molecule type" value="Genomic_DNA"/>
</dbReference>
<dbReference type="GO" id="GO:0004674">
    <property type="term" value="F:protein serine/threonine kinase activity"/>
    <property type="evidence" value="ECO:0007669"/>
    <property type="project" value="UniProtKB-KW"/>
</dbReference>
<keyword evidence="3" id="KW-0418">Kinase</keyword>
<dbReference type="PROSITE" id="PS00108">
    <property type="entry name" value="PROTEIN_KINASE_ST"/>
    <property type="match status" value="1"/>
</dbReference>
<evidence type="ECO:0000259" key="2">
    <source>
        <dbReference type="PROSITE" id="PS50011"/>
    </source>
</evidence>
<dbReference type="InterPro" id="IPR000719">
    <property type="entry name" value="Prot_kinase_dom"/>
</dbReference>
<dbReference type="Pfam" id="PF07714">
    <property type="entry name" value="PK_Tyr_Ser-Thr"/>
    <property type="match status" value="1"/>
</dbReference>
<dbReference type="InterPro" id="IPR014729">
    <property type="entry name" value="Rossmann-like_a/b/a_fold"/>
</dbReference>
<dbReference type="AlphaFoldDB" id="A0A2G9GYY2"/>
<proteinExistence type="predicted"/>
<reference evidence="4" key="1">
    <citation type="journal article" date="2018" name="Gigascience">
        <title>Genome assembly of the Pink Ipe (Handroanthus impetiginosus, Bignoniaceae), a highly valued, ecologically keystone Neotropical timber forest tree.</title>
        <authorList>
            <person name="Silva-Junior O.B."/>
            <person name="Grattapaglia D."/>
            <person name="Novaes E."/>
            <person name="Collevatti R.G."/>
        </authorList>
    </citation>
    <scope>NUCLEOTIDE SEQUENCE [LARGE SCALE GENOMIC DNA]</scope>
    <source>
        <strain evidence="4">cv. UFG-1</strain>
    </source>
</reference>
<dbReference type="FunFam" id="3.30.200.20:FF:000268">
    <property type="entry name" value="probable receptor-like serine/threonine-protein kinase At5g57670"/>
    <property type="match status" value="1"/>
</dbReference>
<evidence type="ECO:0000313" key="4">
    <source>
        <dbReference type="Proteomes" id="UP000231279"/>
    </source>
</evidence>
<keyword evidence="4" id="KW-1185">Reference proteome</keyword>
<dbReference type="EC" id="2.7.11.1" evidence="3"/>
<dbReference type="Gene3D" id="3.30.200.20">
    <property type="entry name" value="Phosphorylase Kinase, domain 1"/>
    <property type="match status" value="1"/>
</dbReference>
<dbReference type="SMART" id="SM00220">
    <property type="entry name" value="S_TKc"/>
    <property type="match status" value="1"/>
</dbReference>
<dbReference type="Gene3D" id="3.40.50.620">
    <property type="entry name" value="HUPs"/>
    <property type="match status" value="1"/>
</dbReference>
<protein>
    <submittedName>
        <fullName evidence="3">Non-specific serine/threonine protein kinase</fullName>
        <ecNumber evidence="3">2.7.11.1</ecNumber>
    </submittedName>
</protein>
<dbReference type="PANTHER" id="PTHR47987">
    <property type="entry name" value="OS08G0249100 PROTEIN"/>
    <property type="match status" value="1"/>
</dbReference>
<name>A0A2G9GYY2_9LAMI</name>
<dbReference type="InterPro" id="IPR046958">
    <property type="entry name" value="RBK1/2/STUNTED"/>
</dbReference>
<dbReference type="PROSITE" id="PS50011">
    <property type="entry name" value="PROTEIN_KINASE_DOM"/>
    <property type="match status" value="1"/>
</dbReference>
<dbReference type="SUPFAM" id="SSF56112">
    <property type="entry name" value="Protein kinase-like (PK-like)"/>
    <property type="match status" value="1"/>
</dbReference>
<dbReference type="Proteomes" id="UP000231279">
    <property type="component" value="Unassembled WGS sequence"/>
</dbReference>
<gene>
    <name evidence="3" type="ORF">CDL12_16906</name>
</gene>
<feature type="domain" description="Protein kinase" evidence="2">
    <location>
        <begin position="335"/>
        <end position="501"/>
    </location>
</feature>